<accession>A0A5K1JVH2</accession>
<evidence type="ECO:0000313" key="1">
    <source>
        <dbReference type="EMBL" id="VWO96194.1"/>
    </source>
</evidence>
<dbReference type="Gene3D" id="3.40.50.300">
    <property type="entry name" value="P-loop containing nucleotide triphosphate hydrolases"/>
    <property type="match status" value="1"/>
</dbReference>
<dbReference type="SUPFAM" id="SSF52540">
    <property type="entry name" value="P-loop containing nucleoside triphosphate hydrolases"/>
    <property type="match status" value="1"/>
</dbReference>
<sequence length="349" mass="38711">MPPKTRTIQQTLIDDYHPDIRIEDEVLESKITQEMLDGLLSGLSAPPLLSSAFGVRGQPALAAIAFATGDQVIKENVKTTFAISVFDEKRAAATTIACVQQAWAAQAVVRYEGMEERVQNAARVNTRDKGDVLLSALARLERGEQRLALDQPTSTLHEFTTVSSRNQTTRVRAERFQNRFMRDESRTQRITVHDPQMGIDFVVNAQLQSIIGRNVALKAGSSFEGRVIKSISTEGADGPTNAQRQRSDAVLQVLEGKSDLLQNPFLKYIFEPSSEPTWPETFPNVDTIPDIVTTRPLNRSQQRAVEHMLLNTNETRMTIIQGPPGTGLIISYPSLLDASLTTMFMFGCH</sequence>
<proteinExistence type="predicted"/>
<reference evidence="1" key="1">
    <citation type="submission" date="2019-10" db="EMBL/GenBank/DDBJ databases">
        <authorList>
            <person name="Nor Muhammad N."/>
        </authorList>
    </citation>
    <scope>NUCLEOTIDE SEQUENCE</scope>
</reference>
<dbReference type="InterPro" id="IPR027417">
    <property type="entry name" value="P-loop_NTPase"/>
</dbReference>
<dbReference type="AlphaFoldDB" id="A0A5K1JVH2"/>
<protein>
    <submittedName>
        <fullName evidence="1">Carn_acyltransf domain-containing protein</fullName>
    </submittedName>
</protein>
<name>A0A5K1JVH2_9APHY</name>
<gene>
    <name evidence="1" type="primary">A7F6V9</name>
</gene>
<dbReference type="EMBL" id="LR725441">
    <property type="protein sequence ID" value="VWO96194.1"/>
    <property type="molecule type" value="Genomic_DNA"/>
</dbReference>
<organism evidence="1">
    <name type="scientific">Ganoderma boninense</name>
    <dbReference type="NCBI Taxonomy" id="34458"/>
    <lineage>
        <taxon>Eukaryota</taxon>
        <taxon>Fungi</taxon>
        <taxon>Dikarya</taxon>
        <taxon>Basidiomycota</taxon>
        <taxon>Agaricomycotina</taxon>
        <taxon>Agaricomycetes</taxon>
        <taxon>Polyporales</taxon>
        <taxon>Polyporaceae</taxon>
        <taxon>Ganoderma</taxon>
    </lineage>
</organism>